<reference evidence="7 8" key="1">
    <citation type="submission" date="2017-02" db="EMBL/GenBank/DDBJ databases">
        <title>Prevalence of linear plasmids in Cutibacterium acnes isolates obtained from cancerous prostatic tissue.</title>
        <authorList>
            <person name="Davidsson S."/>
            <person name="Bruggemann H."/>
        </authorList>
    </citation>
    <scope>NUCLEOTIDE SEQUENCE [LARGE SCALE GENOMIC DNA]</scope>
    <source>
        <strain evidence="7 8">11-78</strain>
    </source>
</reference>
<dbReference type="AlphaFoldDB" id="A0A2B7J1Q2"/>
<dbReference type="Proteomes" id="UP000256621">
    <property type="component" value="Chromosome"/>
</dbReference>
<accession>A0A2B7J1Q2</accession>
<dbReference type="FunFam" id="3.40.50.300:FF:000134">
    <property type="entry name" value="Iron-enterobactin ABC transporter ATP-binding protein"/>
    <property type="match status" value="1"/>
</dbReference>
<dbReference type="GO" id="GO:0005524">
    <property type="term" value="F:ATP binding"/>
    <property type="evidence" value="ECO:0007669"/>
    <property type="project" value="UniProtKB-KW"/>
</dbReference>
<dbReference type="PANTHER" id="PTHR42794">
    <property type="entry name" value="HEMIN IMPORT ATP-BINDING PROTEIN HMUV"/>
    <property type="match status" value="1"/>
</dbReference>
<dbReference type="EMBL" id="CP031442">
    <property type="protein sequence ID" value="AXM06461.1"/>
    <property type="molecule type" value="Genomic_DNA"/>
</dbReference>
<keyword evidence="3 6" id="KW-0067">ATP-binding</keyword>
<evidence type="ECO:0000313" key="9">
    <source>
        <dbReference type="Proteomes" id="UP000256621"/>
    </source>
</evidence>
<dbReference type="OrthoDB" id="5296765at2"/>
<dbReference type="PROSITE" id="PS00211">
    <property type="entry name" value="ABC_TRANSPORTER_1"/>
    <property type="match status" value="1"/>
</dbReference>
<evidence type="ECO:0000256" key="3">
    <source>
        <dbReference type="ARBA" id="ARBA00022840"/>
    </source>
</evidence>
<dbReference type="Proteomes" id="UP000226191">
    <property type="component" value="Unassembled WGS sequence"/>
</dbReference>
<dbReference type="SUPFAM" id="SSF52540">
    <property type="entry name" value="P-loop containing nucleoside triphosphate hydrolases"/>
    <property type="match status" value="1"/>
</dbReference>
<name>A0A2B7J1Q2_CUTAC</name>
<dbReference type="EMBL" id="MVCE01000001">
    <property type="protein sequence ID" value="PGF36183.1"/>
    <property type="molecule type" value="Genomic_DNA"/>
</dbReference>
<reference evidence="6 9" key="2">
    <citation type="submission" date="2018-08" db="EMBL/GenBank/DDBJ databases">
        <title>Genome sequencing of Cutibacterium acnes KCOM 1315.</title>
        <authorList>
            <person name="Kook J.-K."/>
            <person name="Park S.-N."/>
            <person name="Lim Y.K."/>
        </authorList>
    </citation>
    <scope>NUCLEOTIDE SEQUENCE [LARGE SCALE GENOMIC DNA]</scope>
    <source>
        <strain evidence="6 9">KCOM 1315</strain>
    </source>
</reference>
<evidence type="ECO:0000259" key="5">
    <source>
        <dbReference type="PROSITE" id="PS50893"/>
    </source>
</evidence>
<dbReference type="Gene3D" id="3.40.50.300">
    <property type="entry name" value="P-loop containing nucleotide triphosphate hydrolases"/>
    <property type="match status" value="1"/>
</dbReference>
<keyword evidence="1" id="KW-0813">Transport</keyword>
<dbReference type="SMART" id="SM00382">
    <property type="entry name" value="AAA"/>
    <property type="match status" value="1"/>
</dbReference>
<dbReference type="InterPro" id="IPR003593">
    <property type="entry name" value="AAA+_ATPase"/>
</dbReference>
<dbReference type="InterPro" id="IPR017871">
    <property type="entry name" value="ABC_transporter-like_CS"/>
</dbReference>
<evidence type="ECO:0000313" key="6">
    <source>
        <dbReference type="EMBL" id="AXM06461.1"/>
    </source>
</evidence>
<organism evidence="7 8">
    <name type="scientific">Cutibacterium acnes</name>
    <name type="common">Propionibacterium acnes</name>
    <dbReference type="NCBI Taxonomy" id="1747"/>
    <lineage>
        <taxon>Bacteria</taxon>
        <taxon>Bacillati</taxon>
        <taxon>Actinomycetota</taxon>
        <taxon>Actinomycetes</taxon>
        <taxon>Propionibacteriales</taxon>
        <taxon>Propionibacteriaceae</taxon>
        <taxon>Cutibacterium</taxon>
    </lineage>
</organism>
<keyword evidence="2" id="KW-0547">Nucleotide-binding</keyword>
<dbReference type="InterPro" id="IPR027417">
    <property type="entry name" value="P-loop_NTPase"/>
</dbReference>
<evidence type="ECO:0000256" key="2">
    <source>
        <dbReference type="ARBA" id="ARBA00022741"/>
    </source>
</evidence>
<dbReference type="GeneID" id="92856642"/>
<dbReference type="InterPro" id="IPR003439">
    <property type="entry name" value="ABC_transporter-like_ATP-bd"/>
</dbReference>
<evidence type="ECO:0000313" key="7">
    <source>
        <dbReference type="EMBL" id="PGF36183.1"/>
    </source>
</evidence>
<sequence length="265" mass="28936">MTTVTTSAVLRAEALGWSVDGKTILSGVSVDVRPQMMTMIIGLNGSGKTTLLHLLAGLRKPGMGRVWLGKRDLARIGAKERSRMMALLEQNPSAHVELTVRDVVQLGRIPHLGRWRMGNLSRRQGHDDDVVEKAMATTGVSELTDRAWSSLSGGERQRVQLARALAQEPEILFLDEPTNHLDLPHQIDLLERVRGLGLTTVTVIHDLDLAAAYADDLIVLDSGRMVAGGPASTVLTPDLVRDHFGVDGEVWSSSRRGFTWNGLQT</sequence>
<dbReference type="GO" id="GO:0016887">
    <property type="term" value="F:ATP hydrolysis activity"/>
    <property type="evidence" value="ECO:0007669"/>
    <property type="project" value="InterPro"/>
</dbReference>
<evidence type="ECO:0000256" key="1">
    <source>
        <dbReference type="ARBA" id="ARBA00022448"/>
    </source>
</evidence>
<dbReference type="RefSeq" id="WP_002515247.1">
    <property type="nucleotide sequence ID" value="NZ_AP019664.1"/>
</dbReference>
<dbReference type="CDD" id="cd03214">
    <property type="entry name" value="ABC_Iron-Siderophores_B12_Hemin"/>
    <property type="match status" value="1"/>
</dbReference>
<proteinExistence type="predicted"/>
<feature type="domain" description="ABC transporter" evidence="5">
    <location>
        <begin position="10"/>
        <end position="247"/>
    </location>
</feature>
<dbReference type="PANTHER" id="PTHR42794:SF1">
    <property type="entry name" value="HEMIN IMPORT ATP-BINDING PROTEIN HMUV"/>
    <property type="match status" value="1"/>
</dbReference>
<keyword evidence="4" id="KW-1278">Translocase</keyword>
<protein>
    <submittedName>
        <fullName evidence="6">ABC transporter ATP-binding protein</fullName>
    </submittedName>
    <submittedName>
        <fullName evidence="7">Histidinol phosphatase</fullName>
    </submittedName>
</protein>
<evidence type="ECO:0000256" key="4">
    <source>
        <dbReference type="ARBA" id="ARBA00022967"/>
    </source>
</evidence>
<dbReference type="Pfam" id="PF00005">
    <property type="entry name" value="ABC_tran"/>
    <property type="match status" value="1"/>
</dbReference>
<dbReference type="PROSITE" id="PS50893">
    <property type="entry name" value="ABC_TRANSPORTER_2"/>
    <property type="match status" value="1"/>
</dbReference>
<evidence type="ECO:0000313" key="8">
    <source>
        <dbReference type="Proteomes" id="UP000226191"/>
    </source>
</evidence>
<gene>
    <name evidence="7" type="ORF">B1B09_00560</name>
    <name evidence="6" type="ORF">DXN06_04360</name>
</gene>